<evidence type="ECO:0000313" key="5">
    <source>
        <dbReference type="EMBL" id="KAH8987209.1"/>
    </source>
</evidence>
<dbReference type="InterPro" id="IPR036908">
    <property type="entry name" value="RlpA-like_sf"/>
</dbReference>
<dbReference type="EMBL" id="JAKELL010000049">
    <property type="protein sequence ID" value="KAH8987209.1"/>
    <property type="molecule type" value="Genomic_DNA"/>
</dbReference>
<keyword evidence="3" id="KW-0964">Secreted</keyword>
<dbReference type="InterPro" id="IPR010829">
    <property type="entry name" value="Cerato-platanin"/>
</dbReference>
<feature type="signal peptide" evidence="4">
    <location>
        <begin position="1"/>
        <end position="19"/>
    </location>
</feature>
<comment type="subcellular location">
    <subcellularLocation>
        <location evidence="1">Secreted</location>
    </subcellularLocation>
</comment>
<reference evidence="5" key="1">
    <citation type="submission" date="2022-01" db="EMBL/GenBank/DDBJ databases">
        <title>Comparative genomics reveals a dynamic genome evolution in the ectomycorrhizal milk-cap (Lactarius) mushrooms.</title>
        <authorList>
            <consortium name="DOE Joint Genome Institute"/>
            <person name="Lebreton A."/>
            <person name="Tang N."/>
            <person name="Kuo A."/>
            <person name="LaButti K."/>
            <person name="Drula E."/>
            <person name="Barry K."/>
            <person name="Clum A."/>
            <person name="Lipzen A."/>
            <person name="Mousain D."/>
            <person name="Ng V."/>
            <person name="Wang R."/>
            <person name="Wang X."/>
            <person name="Dai Y."/>
            <person name="Henrissat B."/>
            <person name="Grigoriev I.V."/>
            <person name="Guerin-Laguette A."/>
            <person name="Yu F."/>
            <person name="Martin F.M."/>
        </authorList>
    </citation>
    <scope>NUCLEOTIDE SEQUENCE</scope>
    <source>
        <strain evidence="5">QP</strain>
    </source>
</reference>
<dbReference type="AlphaFoldDB" id="A0AAD4LH18"/>
<evidence type="ECO:0000256" key="2">
    <source>
        <dbReference type="ARBA" id="ARBA00010421"/>
    </source>
</evidence>
<proteinExistence type="inferred from homology"/>
<protein>
    <submittedName>
        <fullName evidence="5">Cerato-platanin</fullName>
    </submittedName>
</protein>
<keyword evidence="4" id="KW-0732">Signal</keyword>
<evidence type="ECO:0000256" key="1">
    <source>
        <dbReference type="ARBA" id="ARBA00004613"/>
    </source>
</evidence>
<dbReference type="Pfam" id="PF07249">
    <property type="entry name" value="Cerato-platanin"/>
    <property type="match status" value="1"/>
</dbReference>
<keyword evidence="6" id="KW-1185">Reference proteome</keyword>
<accession>A0AAD4LH18</accession>
<evidence type="ECO:0000313" key="6">
    <source>
        <dbReference type="Proteomes" id="UP001201163"/>
    </source>
</evidence>
<dbReference type="GO" id="GO:0005576">
    <property type="term" value="C:extracellular region"/>
    <property type="evidence" value="ECO:0007669"/>
    <property type="project" value="UniProtKB-SubCell"/>
</dbReference>
<dbReference type="CDD" id="cd22778">
    <property type="entry name" value="DPBB_CEPL-like"/>
    <property type="match status" value="1"/>
</dbReference>
<feature type="chain" id="PRO_5042294657" evidence="4">
    <location>
        <begin position="20"/>
        <end position="140"/>
    </location>
</feature>
<name>A0AAD4LH18_9AGAM</name>
<evidence type="ECO:0000256" key="3">
    <source>
        <dbReference type="ARBA" id="ARBA00022525"/>
    </source>
</evidence>
<dbReference type="Proteomes" id="UP001201163">
    <property type="component" value="Unassembled WGS sequence"/>
</dbReference>
<sequence>MKLTSTIISLAALFSVASADNVRYNTFYDNPQMSLNNVACSNGPNGLITKGFTTFGSLPTFPDIGGVYAVKGWNSPLCGSCWKLTYKGTGNWIHVIAIDTISDGFDLSLRAMDFLTNGKARELDLINAQATQVDKSFCGL</sequence>
<evidence type="ECO:0000256" key="4">
    <source>
        <dbReference type="SAM" id="SignalP"/>
    </source>
</evidence>
<comment type="caution">
    <text evidence="5">The sequence shown here is derived from an EMBL/GenBank/DDBJ whole genome shotgun (WGS) entry which is preliminary data.</text>
</comment>
<dbReference type="Gene3D" id="2.40.40.10">
    <property type="entry name" value="RlpA-like domain"/>
    <property type="match status" value="1"/>
</dbReference>
<comment type="similarity">
    <text evidence="2">Belongs to the cerato-platanin family.</text>
</comment>
<dbReference type="SUPFAM" id="SSF50685">
    <property type="entry name" value="Barwin-like endoglucanases"/>
    <property type="match status" value="1"/>
</dbReference>
<gene>
    <name evidence="5" type="ORF">EDB92DRAFT_2116184</name>
</gene>
<organism evidence="5 6">
    <name type="scientific">Lactarius akahatsu</name>
    <dbReference type="NCBI Taxonomy" id="416441"/>
    <lineage>
        <taxon>Eukaryota</taxon>
        <taxon>Fungi</taxon>
        <taxon>Dikarya</taxon>
        <taxon>Basidiomycota</taxon>
        <taxon>Agaricomycotina</taxon>
        <taxon>Agaricomycetes</taxon>
        <taxon>Russulales</taxon>
        <taxon>Russulaceae</taxon>
        <taxon>Lactarius</taxon>
    </lineage>
</organism>